<dbReference type="RefSeq" id="WP_246279934.1">
    <property type="nucleotide sequence ID" value="NZ_JACCAA010000001.1"/>
</dbReference>
<feature type="transmembrane region" description="Helical" evidence="6">
    <location>
        <begin position="21"/>
        <end position="40"/>
    </location>
</feature>
<dbReference type="PANTHER" id="PTHR23513">
    <property type="entry name" value="INTEGRAL MEMBRANE EFFLUX PROTEIN-RELATED"/>
    <property type="match status" value="1"/>
</dbReference>
<evidence type="ECO:0000256" key="2">
    <source>
        <dbReference type="ARBA" id="ARBA00022475"/>
    </source>
</evidence>
<dbReference type="PANTHER" id="PTHR23513:SF11">
    <property type="entry name" value="STAPHYLOFERRIN A TRANSPORTER"/>
    <property type="match status" value="1"/>
</dbReference>
<keyword evidence="4 6" id="KW-1133">Transmembrane helix</keyword>
<sequence length="410" mass="42991">MWSSGPLAELNFRWYFLARTVNMIGGTMASVALAFAVLEISDSPAALGQVLAANSIPMVVFLLIGGVIADRFNRATLMRVCNLLAGLSQGASAILVLTGRAELWHLVALSALNGTVFAVSLPAMSSVLPQLVPREHLQQANVLVSMMRGALTILGPSTAGVIVVAFSPGWALAVDAASWLLSAAILLGVRIPSRLRGSSPTSTLADLKAGWSLFIGHTWLWVVVLAFGALNAIHAGAWSTLGPALAKDTIGERGWGLALSAEAAGLLLMTVILLKARFQRPLLAGMLGCSLFSLPLVALGLDPSLVVILVAAFIAGMGMEIFGIGWNLAMQENIDESMLSRAYSYDMLGSFVAIPVGQLLFGPLGERWGVQDVILWAGVAYAAICLLTLTSASVRRLSRGEVSTTSAPAS</sequence>
<evidence type="ECO:0000256" key="3">
    <source>
        <dbReference type="ARBA" id="ARBA00022692"/>
    </source>
</evidence>
<feature type="transmembrane region" description="Helical" evidence="6">
    <location>
        <begin position="254"/>
        <end position="274"/>
    </location>
</feature>
<feature type="transmembrane region" description="Helical" evidence="6">
    <location>
        <begin position="170"/>
        <end position="189"/>
    </location>
</feature>
<evidence type="ECO:0000256" key="1">
    <source>
        <dbReference type="ARBA" id="ARBA00004651"/>
    </source>
</evidence>
<feature type="transmembrane region" description="Helical" evidence="6">
    <location>
        <begin position="210"/>
        <end position="234"/>
    </location>
</feature>
<keyword evidence="3 6" id="KW-0812">Transmembrane</keyword>
<keyword evidence="2" id="KW-1003">Cell membrane</keyword>
<evidence type="ECO:0000313" key="8">
    <source>
        <dbReference type="EMBL" id="NYG58365.1"/>
    </source>
</evidence>
<feature type="transmembrane region" description="Helical" evidence="6">
    <location>
        <begin position="281"/>
        <end position="301"/>
    </location>
</feature>
<feature type="transmembrane region" description="Helical" evidence="6">
    <location>
        <begin position="140"/>
        <end position="164"/>
    </location>
</feature>
<protein>
    <submittedName>
        <fullName evidence="8">MFS family permease</fullName>
    </submittedName>
</protein>
<evidence type="ECO:0000256" key="5">
    <source>
        <dbReference type="ARBA" id="ARBA00023136"/>
    </source>
</evidence>
<reference evidence="8 9" key="1">
    <citation type="submission" date="2020-07" db="EMBL/GenBank/DDBJ databases">
        <title>Sequencing the genomes of 1000 actinobacteria strains.</title>
        <authorList>
            <person name="Klenk H.-P."/>
        </authorList>
    </citation>
    <scope>NUCLEOTIDE SEQUENCE [LARGE SCALE GENOMIC DNA]</scope>
    <source>
        <strain evidence="8 9">DSM 23819</strain>
    </source>
</reference>
<gene>
    <name evidence="8" type="ORF">BJ980_001288</name>
</gene>
<feature type="transmembrane region" description="Helical" evidence="6">
    <location>
        <begin position="46"/>
        <end position="68"/>
    </location>
</feature>
<feature type="transmembrane region" description="Helical" evidence="6">
    <location>
        <begin position="373"/>
        <end position="394"/>
    </location>
</feature>
<name>A0A7Y9UVQ1_9ACTN</name>
<dbReference type="InterPro" id="IPR036259">
    <property type="entry name" value="MFS_trans_sf"/>
</dbReference>
<keyword evidence="5 6" id="KW-0472">Membrane</keyword>
<proteinExistence type="predicted"/>
<feature type="transmembrane region" description="Helical" evidence="6">
    <location>
        <begin position="103"/>
        <end position="128"/>
    </location>
</feature>
<dbReference type="PROSITE" id="PS50850">
    <property type="entry name" value="MFS"/>
    <property type="match status" value="1"/>
</dbReference>
<organism evidence="8 9">
    <name type="scientific">Nocardioides daedukensis</name>
    <dbReference type="NCBI Taxonomy" id="634462"/>
    <lineage>
        <taxon>Bacteria</taxon>
        <taxon>Bacillati</taxon>
        <taxon>Actinomycetota</taxon>
        <taxon>Actinomycetes</taxon>
        <taxon>Propionibacteriales</taxon>
        <taxon>Nocardioidaceae</taxon>
        <taxon>Nocardioides</taxon>
    </lineage>
</organism>
<accession>A0A7Y9UVQ1</accession>
<feature type="domain" description="Major facilitator superfamily (MFS) profile" evidence="7">
    <location>
        <begin position="304"/>
        <end position="410"/>
    </location>
</feature>
<dbReference type="InterPro" id="IPR011701">
    <property type="entry name" value="MFS"/>
</dbReference>
<dbReference type="GO" id="GO:0005886">
    <property type="term" value="C:plasma membrane"/>
    <property type="evidence" value="ECO:0007669"/>
    <property type="project" value="UniProtKB-SubCell"/>
</dbReference>
<dbReference type="EMBL" id="JACCAA010000001">
    <property type="protein sequence ID" value="NYG58365.1"/>
    <property type="molecule type" value="Genomic_DNA"/>
</dbReference>
<feature type="transmembrane region" description="Helical" evidence="6">
    <location>
        <begin position="307"/>
        <end position="330"/>
    </location>
</feature>
<evidence type="ECO:0000259" key="7">
    <source>
        <dbReference type="PROSITE" id="PS50850"/>
    </source>
</evidence>
<comment type="caution">
    <text evidence="8">The sequence shown here is derived from an EMBL/GenBank/DDBJ whole genome shotgun (WGS) entry which is preliminary data.</text>
</comment>
<evidence type="ECO:0000256" key="6">
    <source>
        <dbReference type="SAM" id="Phobius"/>
    </source>
</evidence>
<dbReference type="SUPFAM" id="SSF103473">
    <property type="entry name" value="MFS general substrate transporter"/>
    <property type="match status" value="1"/>
</dbReference>
<dbReference type="Gene3D" id="1.20.1250.20">
    <property type="entry name" value="MFS general substrate transporter like domains"/>
    <property type="match status" value="1"/>
</dbReference>
<dbReference type="Pfam" id="PF07690">
    <property type="entry name" value="MFS_1"/>
    <property type="match status" value="1"/>
</dbReference>
<dbReference type="Proteomes" id="UP000540656">
    <property type="component" value="Unassembled WGS sequence"/>
</dbReference>
<dbReference type="GO" id="GO:0022857">
    <property type="term" value="F:transmembrane transporter activity"/>
    <property type="evidence" value="ECO:0007669"/>
    <property type="project" value="InterPro"/>
</dbReference>
<comment type="subcellular location">
    <subcellularLocation>
        <location evidence="1">Cell membrane</location>
        <topology evidence="1">Multi-pass membrane protein</topology>
    </subcellularLocation>
</comment>
<dbReference type="AlphaFoldDB" id="A0A7Y9UVQ1"/>
<keyword evidence="9" id="KW-1185">Reference proteome</keyword>
<dbReference type="CDD" id="cd06173">
    <property type="entry name" value="MFS_MefA_like"/>
    <property type="match status" value="1"/>
</dbReference>
<feature type="transmembrane region" description="Helical" evidence="6">
    <location>
        <begin position="342"/>
        <end position="361"/>
    </location>
</feature>
<evidence type="ECO:0000256" key="4">
    <source>
        <dbReference type="ARBA" id="ARBA00022989"/>
    </source>
</evidence>
<evidence type="ECO:0000313" key="9">
    <source>
        <dbReference type="Proteomes" id="UP000540656"/>
    </source>
</evidence>
<dbReference type="InterPro" id="IPR020846">
    <property type="entry name" value="MFS_dom"/>
</dbReference>